<accession>M5S5B0</accession>
<dbReference type="PATRIC" id="fig|1265738.3.peg.244"/>
<reference evidence="1 2" key="1">
    <citation type="journal article" date="2013" name="Mar. Genomics">
        <title>Expression of sulfatases in Rhodopirellula baltica and the diversity of sulfatases in the genus Rhodopirellula.</title>
        <authorList>
            <person name="Wegner C.E."/>
            <person name="Richter-Heitmann T."/>
            <person name="Klindworth A."/>
            <person name="Klockow C."/>
            <person name="Richter M."/>
            <person name="Achstetter T."/>
            <person name="Glockner F.O."/>
            <person name="Harder J."/>
        </authorList>
    </citation>
    <scope>NUCLEOTIDE SEQUENCE [LARGE SCALE GENOMIC DNA]</scope>
    <source>
        <strain evidence="1 2">SM1</strain>
    </source>
</reference>
<keyword evidence="2" id="KW-1185">Reference proteome</keyword>
<dbReference type="Proteomes" id="UP000011991">
    <property type="component" value="Unassembled WGS sequence"/>
</dbReference>
<evidence type="ECO:0000313" key="2">
    <source>
        <dbReference type="Proteomes" id="UP000011991"/>
    </source>
</evidence>
<sequence>MSQSSNPDGVPVALLNNVEPKIRFHLQISEATFCQTWTPFAQRLSLDSRAT</sequence>
<dbReference type="AlphaFoldDB" id="M5S5B0"/>
<protein>
    <submittedName>
        <fullName evidence="1">Uncharacterized protein</fullName>
    </submittedName>
</protein>
<name>M5S5B0_9BACT</name>
<proteinExistence type="predicted"/>
<gene>
    <name evidence="1" type="ORF">RMSM_00236</name>
</gene>
<evidence type="ECO:0000313" key="1">
    <source>
        <dbReference type="EMBL" id="EMI22827.1"/>
    </source>
</evidence>
<dbReference type="EMBL" id="ANOG01000029">
    <property type="protein sequence ID" value="EMI22827.1"/>
    <property type="molecule type" value="Genomic_DNA"/>
</dbReference>
<comment type="caution">
    <text evidence="1">The sequence shown here is derived from an EMBL/GenBank/DDBJ whole genome shotgun (WGS) entry which is preliminary data.</text>
</comment>
<organism evidence="1 2">
    <name type="scientific">Rhodopirellula maiorica SM1</name>
    <dbReference type="NCBI Taxonomy" id="1265738"/>
    <lineage>
        <taxon>Bacteria</taxon>
        <taxon>Pseudomonadati</taxon>
        <taxon>Planctomycetota</taxon>
        <taxon>Planctomycetia</taxon>
        <taxon>Pirellulales</taxon>
        <taxon>Pirellulaceae</taxon>
        <taxon>Novipirellula</taxon>
    </lineage>
</organism>